<evidence type="ECO:0000313" key="3">
    <source>
        <dbReference type="EMBL" id="SEG50411.1"/>
    </source>
</evidence>
<dbReference type="Proteomes" id="UP000236738">
    <property type="component" value="Unassembled WGS sequence"/>
</dbReference>
<dbReference type="EMBL" id="FNUS01000006">
    <property type="protein sequence ID" value="SEG50411.1"/>
    <property type="molecule type" value="Genomic_DNA"/>
</dbReference>
<name>A0A1H6APF8_9FLAO</name>
<feature type="domain" description="Glycosyltransferase subfamily 4-like N-terminal" evidence="2">
    <location>
        <begin position="13"/>
        <end position="171"/>
    </location>
</feature>
<proteinExistence type="predicted"/>
<organism evidence="3 4">
    <name type="scientific">Halpernia humi</name>
    <dbReference type="NCBI Taxonomy" id="493375"/>
    <lineage>
        <taxon>Bacteria</taxon>
        <taxon>Pseudomonadati</taxon>
        <taxon>Bacteroidota</taxon>
        <taxon>Flavobacteriia</taxon>
        <taxon>Flavobacteriales</taxon>
        <taxon>Weeksellaceae</taxon>
        <taxon>Chryseobacterium group</taxon>
        <taxon>Halpernia</taxon>
    </lineage>
</organism>
<gene>
    <name evidence="3" type="ORF">SAMN05421847_2537</name>
</gene>
<evidence type="ECO:0000259" key="2">
    <source>
        <dbReference type="Pfam" id="PF13439"/>
    </source>
</evidence>
<dbReference type="InterPro" id="IPR028098">
    <property type="entry name" value="Glyco_trans_4-like_N"/>
</dbReference>
<reference evidence="4" key="1">
    <citation type="submission" date="2016-10" db="EMBL/GenBank/DDBJ databases">
        <authorList>
            <person name="Varghese N."/>
            <person name="Submissions S."/>
        </authorList>
    </citation>
    <scope>NUCLEOTIDE SEQUENCE [LARGE SCALE GENOMIC DNA]</scope>
    <source>
        <strain evidence="4">DSM 21580</strain>
    </source>
</reference>
<dbReference type="PANTHER" id="PTHR12526">
    <property type="entry name" value="GLYCOSYLTRANSFERASE"/>
    <property type="match status" value="1"/>
</dbReference>
<sequence>MKVLHIINSLATGGAEKLILETLPRYNALGIKADVLLLNGTSHPFLEALKKQNCCEIFILGKSSPYQLKFILKIIPYLKKYDLIHAHLFPATYFSIIAKKLSLSKTPVIFTEHNTSNKRFRSKKLKKINRWVYSFFDCIVCITDEVKQEVIAQTSLPEEKLVVINNGVDVSKFSQAEAQDRTLIDHSLQKNDFLLCQVSSFRAQKDQKTVIKALQYLPENVKLILVGEGSLRESAENLVKELNLENRVCFVGNRTDIPQILKTANVNILSSNYEGLSLSSIEGMSAGRPFIASDVPGLSDVVRHAGILFPKGDEKKLAEEIHHLMEDENYYQSIVEKCLKRAAQFDINIMVEKHVLFYQKMLASKESIKT</sequence>
<dbReference type="AlphaFoldDB" id="A0A1H6APF8"/>
<feature type="domain" description="Glycosyl transferase family 1" evidence="1">
    <location>
        <begin position="186"/>
        <end position="337"/>
    </location>
</feature>
<dbReference type="InterPro" id="IPR001296">
    <property type="entry name" value="Glyco_trans_1"/>
</dbReference>
<keyword evidence="4" id="KW-1185">Reference proteome</keyword>
<dbReference type="Pfam" id="PF13439">
    <property type="entry name" value="Glyco_transf_4"/>
    <property type="match status" value="1"/>
</dbReference>
<dbReference type="Gene3D" id="3.40.50.2000">
    <property type="entry name" value="Glycogen Phosphorylase B"/>
    <property type="match status" value="2"/>
</dbReference>
<accession>A0A1H6APF8</accession>
<dbReference type="GO" id="GO:0016757">
    <property type="term" value="F:glycosyltransferase activity"/>
    <property type="evidence" value="ECO:0007669"/>
    <property type="project" value="InterPro"/>
</dbReference>
<dbReference type="PANTHER" id="PTHR12526:SF630">
    <property type="entry name" value="GLYCOSYLTRANSFERASE"/>
    <property type="match status" value="1"/>
</dbReference>
<dbReference type="RefSeq" id="WP_103914395.1">
    <property type="nucleotide sequence ID" value="NZ_FNUS01000006.1"/>
</dbReference>
<dbReference type="SUPFAM" id="SSF53756">
    <property type="entry name" value="UDP-Glycosyltransferase/glycogen phosphorylase"/>
    <property type="match status" value="1"/>
</dbReference>
<keyword evidence="3" id="KW-0808">Transferase</keyword>
<evidence type="ECO:0000313" key="4">
    <source>
        <dbReference type="Proteomes" id="UP000236738"/>
    </source>
</evidence>
<evidence type="ECO:0000259" key="1">
    <source>
        <dbReference type="Pfam" id="PF00534"/>
    </source>
</evidence>
<protein>
    <submittedName>
        <fullName evidence="3">Glycosyltransferase involved in cell wall bisynthesis</fullName>
    </submittedName>
</protein>
<dbReference type="OrthoDB" id="7560678at2"/>
<dbReference type="Pfam" id="PF00534">
    <property type="entry name" value="Glycos_transf_1"/>
    <property type="match status" value="1"/>
</dbReference>